<reference evidence="1" key="1">
    <citation type="journal article" date="2015" name="Sci. Rep.">
        <title>Spliced leader RNA trans-splicing discovered in copepods.</title>
        <authorList>
            <person name="Yang F."/>
            <person name="Xu D."/>
            <person name="Zhuang Y."/>
            <person name="Yi X."/>
            <person name="Huang Y."/>
            <person name="Chen H."/>
            <person name="Lin S."/>
            <person name="Campbell D.A."/>
            <person name="Sturm N.R."/>
            <person name="Liu G."/>
            <person name="Zhang H."/>
        </authorList>
    </citation>
    <scope>NUCLEOTIDE SEQUENCE</scope>
</reference>
<dbReference type="InterPro" id="IPR012674">
    <property type="entry name" value="Calycin"/>
</dbReference>
<accession>A0A0U2UFD0</accession>
<sequence>MDDMVGVWQLRSRDNNFSDFLQCRGVSWFLRTLLTSSQPDMEYKLAADRGTFTKVTRSMFRTSEYTMPTEGEFCPLTTLSGVPEVGRITETSGGNVVLTMSYTDSGEDAATIIHRVEDGKLHVTLKCKDIVCRSVYDKKTDANG</sequence>
<dbReference type="AlphaFoldDB" id="A0A0U2UFD0"/>
<evidence type="ECO:0000313" key="1">
    <source>
        <dbReference type="EMBL" id="ALS04507.1"/>
    </source>
</evidence>
<dbReference type="CDD" id="cd00742">
    <property type="entry name" value="FABP"/>
    <property type="match status" value="1"/>
</dbReference>
<dbReference type="Gene3D" id="2.40.128.20">
    <property type="match status" value="1"/>
</dbReference>
<name>A0A0U2UFD0_ACAPC</name>
<evidence type="ECO:0008006" key="2">
    <source>
        <dbReference type="Google" id="ProtNLM"/>
    </source>
</evidence>
<protein>
    <recommendedName>
        <fullName evidence="2">Cytosolic fatty-acid binding proteins domain-containing protein</fullName>
    </recommendedName>
</protein>
<organism evidence="1">
    <name type="scientific">Acartia pacifica</name>
    <name type="common">Copepod</name>
    <dbReference type="NCBI Taxonomy" id="335913"/>
    <lineage>
        <taxon>Eukaryota</taxon>
        <taxon>Metazoa</taxon>
        <taxon>Ecdysozoa</taxon>
        <taxon>Arthropoda</taxon>
        <taxon>Crustacea</taxon>
        <taxon>Multicrustacea</taxon>
        <taxon>Hexanauplia</taxon>
        <taxon>Copepoda</taxon>
        <taxon>Calanoida</taxon>
        <taxon>Acartiidae</taxon>
        <taxon>Acartia</taxon>
    </lineage>
</organism>
<dbReference type="SUPFAM" id="SSF50814">
    <property type="entry name" value="Lipocalins"/>
    <property type="match status" value="1"/>
</dbReference>
<proteinExistence type="evidence at transcript level"/>
<dbReference type="EMBL" id="KT754673">
    <property type="protein sequence ID" value="ALS04507.1"/>
    <property type="molecule type" value="mRNA"/>
</dbReference>